<keyword evidence="2" id="KW-1185">Reference proteome</keyword>
<evidence type="ECO:0000313" key="2">
    <source>
        <dbReference type="Proteomes" id="UP001054945"/>
    </source>
</evidence>
<dbReference type="EMBL" id="BPLR01000966">
    <property type="protein sequence ID" value="GIY98780.1"/>
    <property type="molecule type" value="Genomic_DNA"/>
</dbReference>
<name>A0AAV4XX72_CAEEX</name>
<comment type="caution">
    <text evidence="1">The sequence shown here is derived from an EMBL/GenBank/DDBJ whole genome shotgun (WGS) entry which is preliminary data.</text>
</comment>
<dbReference type="Proteomes" id="UP001054945">
    <property type="component" value="Unassembled WGS sequence"/>
</dbReference>
<proteinExistence type="predicted"/>
<dbReference type="AlphaFoldDB" id="A0AAV4XX72"/>
<evidence type="ECO:0000313" key="1">
    <source>
        <dbReference type="EMBL" id="GIY98780.1"/>
    </source>
</evidence>
<accession>A0AAV4XX72</accession>
<organism evidence="1 2">
    <name type="scientific">Caerostris extrusa</name>
    <name type="common">Bark spider</name>
    <name type="synonym">Caerostris bankana</name>
    <dbReference type="NCBI Taxonomy" id="172846"/>
    <lineage>
        <taxon>Eukaryota</taxon>
        <taxon>Metazoa</taxon>
        <taxon>Ecdysozoa</taxon>
        <taxon>Arthropoda</taxon>
        <taxon>Chelicerata</taxon>
        <taxon>Arachnida</taxon>
        <taxon>Araneae</taxon>
        <taxon>Araneomorphae</taxon>
        <taxon>Entelegynae</taxon>
        <taxon>Araneoidea</taxon>
        <taxon>Araneidae</taxon>
        <taxon>Caerostris</taxon>
    </lineage>
</organism>
<gene>
    <name evidence="1" type="ORF">CEXT_123151</name>
</gene>
<protein>
    <submittedName>
        <fullName evidence="1">Uncharacterized protein</fullName>
    </submittedName>
</protein>
<sequence>MESRIQGGRKKIKGNSGWGDGLGWYEGVGINWVPLGTPEKGCSQLQDWRRRGRKSVVRSRVKGCSIFLIKTVRRGGVFDDVLPSEAPKVCQKFVTQKVVTRPSGPKKFVLKSCHSAIRPQKFALKSCHSPSGPKSLYSKVVTLGHQAPKSLYSKVVTRPSGPKSLYSKKLSLGHQAPKSLHSKVVTRPSGPKKFVLKSCHSAIRPQKVCTQKKLSLGHQAPKSLYSKVVTRPSGPKSLYSKVVTLHSKGHQAP</sequence>
<reference evidence="1 2" key="1">
    <citation type="submission" date="2021-06" db="EMBL/GenBank/DDBJ databases">
        <title>Caerostris extrusa draft genome.</title>
        <authorList>
            <person name="Kono N."/>
            <person name="Arakawa K."/>
        </authorList>
    </citation>
    <scope>NUCLEOTIDE SEQUENCE [LARGE SCALE GENOMIC DNA]</scope>
</reference>